<sequence length="190" mass="21550">MLEIREVDAASGNNVGQEMIEQMVEFFLRPPPPKEYKNMEEFLLYRHVDAALPYVLSCAKFSLNCPVDLTSARLERYIHLVKDHVSIANDLGSWKKEKQAFDSGKVLYMINAVDVMNKLVSRHTTQAAVAITQALQLHIETEIDAEIERLISENALTAEEWRFVDGTLRMISGNVLCSIVMSRYGGRDSE</sequence>
<dbReference type="Pfam" id="PF19086">
    <property type="entry name" value="Terpene_syn_C_2"/>
    <property type="match status" value="1"/>
</dbReference>
<organism evidence="1 2">
    <name type="scientific">Penicillium canescens</name>
    <dbReference type="NCBI Taxonomy" id="5083"/>
    <lineage>
        <taxon>Eukaryota</taxon>
        <taxon>Fungi</taxon>
        <taxon>Dikarya</taxon>
        <taxon>Ascomycota</taxon>
        <taxon>Pezizomycotina</taxon>
        <taxon>Eurotiomycetes</taxon>
        <taxon>Eurotiomycetidae</taxon>
        <taxon>Eurotiales</taxon>
        <taxon>Aspergillaceae</taxon>
        <taxon>Penicillium</taxon>
    </lineage>
</organism>
<reference evidence="1" key="2">
    <citation type="submission" date="2023-01" db="EMBL/GenBank/DDBJ databases">
        <authorList>
            <person name="Petersen C."/>
        </authorList>
    </citation>
    <scope>NUCLEOTIDE SEQUENCE</scope>
    <source>
        <strain evidence="1">IBT 15450</strain>
    </source>
</reference>
<protein>
    <recommendedName>
        <fullName evidence="3">Isoprenoid synthase domain-containing protein</fullName>
    </recommendedName>
</protein>
<dbReference type="SUPFAM" id="SSF48576">
    <property type="entry name" value="Terpenoid synthases"/>
    <property type="match status" value="1"/>
</dbReference>
<keyword evidence="2" id="KW-1185">Reference proteome</keyword>
<dbReference type="Gene3D" id="1.10.600.10">
    <property type="entry name" value="Farnesyl Diphosphate Synthase"/>
    <property type="match status" value="1"/>
</dbReference>
<dbReference type="Proteomes" id="UP001219568">
    <property type="component" value="Unassembled WGS sequence"/>
</dbReference>
<reference evidence="1" key="1">
    <citation type="journal article" date="2023" name="IMA Fungus">
        <title>Comparative genomic study of the Penicillium genus elucidates a diverse pangenome and 15 lateral gene transfer events.</title>
        <authorList>
            <person name="Petersen C."/>
            <person name="Sorensen T."/>
            <person name="Nielsen M.R."/>
            <person name="Sondergaard T.E."/>
            <person name="Sorensen J.L."/>
            <person name="Fitzpatrick D.A."/>
            <person name="Frisvad J.C."/>
            <person name="Nielsen K.L."/>
        </authorList>
    </citation>
    <scope>NUCLEOTIDE SEQUENCE</scope>
    <source>
        <strain evidence="1">IBT 15450</strain>
    </source>
</reference>
<evidence type="ECO:0000313" key="2">
    <source>
        <dbReference type="Proteomes" id="UP001219568"/>
    </source>
</evidence>
<comment type="caution">
    <text evidence="1">The sequence shown here is derived from an EMBL/GenBank/DDBJ whole genome shotgun (WGS) entry which is preliminary data.</text>
</comment>
<gene>
    <name evidence="1" type="ORF">N7460_003997</name>
</gene>
<dbReference type="InterPro" id="IPR008949">
    <property type="entry name" value="Isoprenoid_synthase_dom_sf"/>
</dbReference>
<proteinExistence type="predicted"/>
<dbReference type="AlphaFoldDB" id="A0AAD6IH35"/>
<evidence type="ECO:0008006" key="3">
    <source>
        <dbReference type="Google" id="ProtNLM"/>
    </source>
</evidence>
<name>A0AAD6IH35_PENCN</name>
<accession>A0AAD6IH35</accession>
<dbReference type="EMBL" id="JAQJZL010000003">
    <property type="protein sequence ID" value="KAJ6047850.1"/>
    <property type="molecule type" value="Genomic_DNA"/>
</dbReference>
<evidence type="ECO:0000313" key="1">
    <source>
        <dbReference type="EMBL" id="KAJ6047850.1"/>
    </source>
</evidence>